<evidence type="ECO:0000256" key="1">
    <source>
        <dbReference type="ARBA" id="ARBA00010633"/>
    </source>
</evidence>
<dbReference type="SUPFAM" id="SSF53335">
    <property type="entry name" value="S-adenosyl-L-methionine-dependent methyltransferases"/>
    <property type="match status" value="1"/>
</dbReference>
<dbReference type="GO" id="GO:0016279">
    <property type="term" value="F:protein-lysine N-methyltransferase activity"/>
    <property type="evidence" value="ECO:0007669"/>
    <property type="project" value="InterPro"/>
</dbReference>
<dbReference type="GO" id="GO:0005739">
    <property type="term" value="C:mitochondrion"/>
    <property type="evidence" value="ECO:0007669"/>
    <property type="project" value="TreeGrafter"/>
</dbReference>
<evidence type="ECO:0000256" key="3">
    <source>
        <dbReference type="ARBA" id="ARBA00022679"/>
    </source>
</evidence>
<reference evidence="6" key="1">
    <citation type="submission" date="2021-01" db="EMBL/GenBank/DDBJ databases">
        <authorList>
            <person name="Corre E."/>
            <person name="Pelletier E."/>
            <person name="Niang G."/>
            <person name="Scheremetjew M."/>
            <person name="Finn R."/>
            <person name="Kale V."/>
            <person name="Holt S."/>
            <person name="Cochrane G."/>
            <person name="Meng A."/>
            <person name="Brown T."/>
            <person name="Cohen L."/>
        </authorList>
    </citation>
    <scope>NUCLEOTIDE SEQUENCE</scope>
    <source>
        <strain evidence="6">B650</strain>
    </source>
</reference>
<dbReference type="AlphaFoldDB" id="A0A7S2KFD4"/>
<dbReference type="Pfam" id="PF13649">
    <property type="entry name" value="Methyltransf_25"/>
    <property type="match status" value="1"/>
</dbReference>
<evidence type="ECO:0000256" key="4">
    <source>
        <dbReference type="ARBA" id="ARBA00022691"/>
    </source>
</evidence>
<keyword evidence="2" id="KW-0489">Methyltransferase</keyword>
<dbReference type="InterPro" id="IPR026170">
    <property type="entry name" value="FAM173A/B"/>
</dbReference>
<protein>
    <recommendedName>
        <fullName evidence="5">Methyltransferase domain-containing protein</fullName>
    </recommendedName>
</protein>
<name>A0A7S2KFD4_9STRA</name>
<gene>
    <name evidence="6" type="ORF">LDAN0321_LOCUS8797</name>
</gene>
<dbReference type="PANTHER" id="PTHR13610:SF11">
    <property type="entry name" value="METHYLTRANSFERASE DOMAIN-CONTAINING PROTEIN"/>
    <property type="match status" value="1"/>
</dbReference>
<proteinExistence type="inferred from homology"/>
<feature type="domain" description="Methyltransferase" evidence="5">
    <location>
        <begin position="18"/>
        <end position="90"/>
    </location>
</feature>
<evidence type="ECO:0000256" key="2">
    <source>
        <dbReference type="ARBA" id="ARBA00022603"/>
    </source>
</evidence>
<dbReference type="InterPro" id="IPR029063">
    <property type="entry name" value="SAM-dependent_MTases_sf"/>
</dbReference>
<sequence length="144" mass="16112">MLNFEHTVQLTGQDALYDLGCGDGRFLIRAAESVPKLKCVGIELDSKFSARAFSNVSENGMRDRIDIISGDVVESMSEDHLAACTAIFVYLLPKGLQKIEPMLKKVRAKKNGRVLSYLFQVPGWQCNSVHQIDEHGLCKLYLYS</sequence>
<dbReference type="PANTHER" id="PTHR13610">
    <property type="entry name" value="METHYLTRANSFERASE DOMAIN-CONTAINING PROTEIN"/>
    <property type="match status" value="1"/>
</dbReference>
<keyword evidence="4" id="KW-0949">S-adenosyl-L-methionine</keyword>
<dbReference type="CDD" id="cd02440">
    <property type="entry name" value="AdoMet_MTases"/>
    <property type="match status" value="1"/>
</dbReference>
<dbReference type="GO" id="GO:1905706">
    <property type="term" value="P:regulation of mitochondrial ATP synthesis coupled proton transport"/>
    <property type="evidence" value="ECO:0007669"/>
    <property type="project" value="TreeGrafter"/>
</dbReference>
<dbReference type="Gene3D" id="3.40.50.150">
    <property type="entry name" value="Vaccinia Virus protein VP39"/>
    <property type="match status" value="1"/>
</dbReference>
<dbReference type="InterPro" id="IPR041698">
    <property type="entry name" value="Methyltransf_25"/>
</dbReference>
<accession>A0A7S2KFD4</accession>
<evidence type="ECO:0000313" key="6">
    <source>
        <dbReference type="EMBL" id="CAD9575329.1"/>
    </source>
</evidence>
<dbReference type="EMBL" id="HBGY01013636">
    <property type="protein sequence ID" value="CAD9575329.1"/>
    <property type="molecule type" value="Transcribed_RNA"/>
</dbReference>
<comment type="similarity">
    <text evidence="1">Belongs to the ANT/ATPSC lysine N-methyltransferase family.</text>
</comment>
<dbReference type="GO" id="GO:0032259">
    <property type="term" value="P:methylation"/>
    <property type="evidence" value="ECO:0007669"/>
    <property type="project" value="UniProtKB-KW"/>
</dbReference>
<organism evidence="6">
    <name type="scientific">Leptocylindrus danicus</name>
    <dbReference type="NCBI Taxonomy" id="163516"/>
    <lineage>
        <taxon>Eukaryota</taxon>
        <taxon>Sar</taxon>
        <taxon>Stramenopiles</taxon>
        <taxon>Ochrophyta</taxon>
        <taxon>Bacillariophyta</taxon>
        <taxon>Coscinodiscophyceae</taxon>
        <taxon>Chaetocerotophycidae</taxon>
        <taxon>Leptocylindrales</taxon>
        <taxon>Leptocylindraceae</taxon>
        <taxon>Leptocylindrus</taxon>
    </lineage>
</organism>
<keyword evidence="3" id="KW-0808">Transferase</keyword>
<evidence type="ECO:0000259" key="5">
    <source>
        <dbReference type="Pfam" id="PF13649"/>
    </source>
</evidence>